<gene>
    <name evidence="1" type="ORF">C2G38_2202785</name>
</gene>
<dbReference type="InterPro" id="IPR011990">
    <property type="entry name" value="TPR-like_helical_dom_sf"/>
</dbReference>
<accession>A0A397USD1</accession>
<dbReference type="AlphaFoldDB" id="A0A397USD1"/>
<reference evidence="1 2" key="1">
    <citation type="submission" date="2018-06" db="EMBL/GenBank/DDBJ databases">
        <title>Comparative genomics reveals the genomic features of Rhizophagus irregularis, R. cerebriforme, R. diaphanum and Gigaspora rosea, and their symbiotic lifestyle signature.</title>
        <authorList>
            <person name="Morin E."/>
            <person name="San Clemente H."/>
            <person name="Chen E.C.H."/>
            <person name="De La Providencia I."/>
            <person name="Hainaut M."/>
            <person name="Kuo A."/>
            <person name="Kohler A."/>
            <person name="Murat C."/>
            <person name="Tang N."/>
            <person name="Roy S."/>
            <person name="Loubradou J."/>
            <person name="Henrissat B."/>
            <person name="Grigoriev I.V."/>
            <person name="Corradi N."/>
            <person name="Roux C."/>
            <person name="Martin F.M."/>
        </authorList>
    </citation>
    <scope>NUCLEOTIDE SEQUENCE [LARGE SCALE GENOMIC DNA]</scope>
    <source>
        <strain evidence="1 2">DAOM 194757</strain>
    </source>
</reference>
<sequence length="148" mass="17350">MERYKEAIIDLTKLLDIELNGKFALRYQEGAYYLIERFKEAINDLTKLLNIEPSTKFALRYRAEAYYLMEKYTESFNVNQCVDDTYELGYFYLHGINVGKDAYKTFAQFEKSANMGHAKGINCLGYCYLYGIEVENRASILYFRGHSD</sequence>
<dbReference type="EMBL" id="QKWP01001106">
    <property type="protein sequence ID" value="RIB11689.1"/>
    <property type="molecule type" value="Genomic_DNA"/>
</dbReference>
<evidence type="ECO:0000313" key="1">
    <source>
        <dbReference type="EMBL" id="RIB11689.1"/>
    </source>
</evidence>
<organism evidence="1 2">
    <name type="scientific">Gigaspora rosea</name>
    <dbReference type="NCBI Taxonomy" id="44941"/>
    <lineage>
        <taxon>Eukaryota</taxon>
        <taxon>Fungi</taxon>
        <taxon>Fungi incertae sedis</taxon>
        <taxon>Mucoromycota</taxon>
        <taxon>Glomeromycotina</taxon>
        <taxon>Glomeromycetes</taxon>
        <taxon>Diversisporales</taxon>
        <taxon>Gigasporaceae</taxon>
        <taxon>Gigaspora</taxon>
    </lineage>
</organism>
<dbReference type="Proteomes" id="UP000266673">
    <property type="component" value="Unassembled WGS sequence"/>
</dbReference>
<protein>
    <submittedName>
        <fullName evidence="1">Uncharacterized protein</fullName>
    </submittedName>
</protein>
<name>A0A397USD1_9GLOM</name>
<dbReference type="SUPFAM" id="SSF81901">
    <property type="entry name" value="HCP-like"/>
    <property type="match status" value="1"/>
</dbReference>
<comment type="caution">
    <text evidence="1">The sequence shown here is derived from an EMBL/GenBank/DDBJ whole genome shotgun (WGS) entry which is preliminary data.</text>
</comment>
<dbReference type="Gene3D" id="1.25.40.10">
    <property type="entry name" value="Tetratricopeptide repeat domain"/>
    <property type="match status" value="1"/>
</dbReference>
<proteinExistence type="predicted"/>
<keyword evidence="2" id="KW-1185">Reference proteome</keyword>
<dbReference type="OrthoDB" id="2942533at2759"/>
<evidence type="ECO:0000313" key="2">
    <source>
        <dbReference type="Proteomes" id="UP000266673"/>
    </source>
</evidence>